<proteinExistence type="predicted"/>
<keyword evidence="2" id="KW-1185">Reference proteome</keyword>
<sequence length="58" mass="5871">APDPFLVAAKELGLDAKGCVVLEGSPSSIRAGVASGATVIALCTSPERSKIENCDAHF</sequence>
<dbReference type="PANTHER" id="PTHR43481:SF2">
    <property type="entry name" value="PHOSPHATASE"/>
    <property type="match status" value="1"/>
</dbReference>
<dbReference type="Proteomes" id="UP000292082">
    <property type="component" value="Unassembled WGS sequence"/>
</dbReference>
<dbReference type="PANTHER" id="PTHR43481">
    <property type="entry name" value="FRUCTOSE-1-PHOSPHATE PHOSPHATASE"/>
    <property type="match status" value="1"/>
</dbReference>
<dbReference type="Gene3D" id="3.40.50.1000">
    <property type="entry name" value="HAD superfamily/HAD-like"/>
    <property type="match status" value="1"/>
</dbReference>
<protein>
    <submittedName>
        <fullName evidence="1">Uncharacterized protein</fullName>
    </submittedName>
</protein>
<accession>A0A4Q9NAB8</accession>
<feature type="non-terminal residue" evidence="1">
    <location>
        <position position="1"/>
    </location>
</feature>
<evidence type="ECO:0000313" key="1">
    <source>
        <dbReference type="EMBL" id="TBU59224.1"/>
    </source>
</evidence>
<name>A0A4Q9NAB8_9APHY</name>
<dbReference type="SUPFAM" id="SSF56784">
    <property type="entry name" value="HAD-like"/>
    <property type="match status" value="1"/>
</dbReference>
<reference evidence="1 2" key="1">
    <citation type="submission" date="2019-01" db="EMBL/GenBank/DDBJ databases">
        <title>Draft genome sequences of three monokaryotic isolates of the white-rot basidiomycete fungus Dichomitus squalens.</title>
        <authorList>
            <consortium name="DOE Joint Genome Institute"/>
            <person name="Lopez S.C."/>
            <person name="Andreopoulos B."/>
            <person name="Pangilinan J."/>
            <person name="Lipzen A."/>
            <person name="Riley R."/>
            <person name="Ahrendt S."/>
            <person name="Ng V."/>
            <person name="Barry K."/>
            <person name="Daum C."/>
            <person name="Grigoriev I.V."/>
            <person name="Hilden K.S."/>
            <person name="Makela M.R."/>
            <person name="de Vries R.P."/>
        </authorList>
    </citation>
    <scope>NUCLEOTIDE SEQUENCE [LARGE SCALE GENOMIC DNA]</scope>
    <source>
        <strain evidence="1 2">CBS 464.89</strain>
    </source>
</reference>
<feature type="non-terminal residue" evidence="1">
    <location>
        <position position="58"/>
    </location>
</feature>
<dbReference type="InterPro" id="IPR051806">
    <property type="entry name" value="HAD-like_SPP"/>
</dbReference>
<dbReference type="InterPro" id="IPR036412">
    <property type="entry name" value="HAD-like_sf"/>
</dbReference>
<dbReference type="AlphaFoldDB" id="A0A4Q9NAB8"/>
<dbReference type="GO" id="GO:0050308">
    <property type="term" value="F:sugar-phosphatase activity"/>
    <property type="evidence" value="ECO:0007669"/>
    <property type="project" value="TreeGrafter"/>
</dbReference>
<evidence type="ECO:0000313" key="2">
    <source>
        <dbReference type="Proteomes" id="UP000292082"/>
    </source>
</evidence>
<dbReference type="STRING" id="114155.A0A4Q9NAB8"/>
<gene>
    <name evidence="1" type="ORF">BD310DRAFT_797813</name>
</gene>
<dbReference type="InterPro" id="IPR023214">
    <property type="entry name" value="HAD_sf"/>
</dbReference>
<organism evidence="1 2">
    <name type="scientific">Dichomitus squalens</name>
    <dbReference type="NCBI Taxonomy" id="114155"/>
    <lineage>
        <taxon>Eukaryota</taxon>
        <taxon>Fungi</taxon>
        <taxon>Dikarya</taxon>
        <taxon>Basidiomycota</taxon>
        <taxon>Agaricomycotina</taxon>
        <taxon>Agaricomycetes</taxon>
        <taxon>Polyporales</taxon>
        <taxon>Polyporaceae</taxon>
        <taxon>Dichomitus</taxon>
    </lineage>
</organism>
<dbReference type="EMBL" id="ML145116">
    <property type="protein sequence ID" value="TBU59224.1"/>
    <property type="molecule type" value="Genomic_DNA"/>
</dbReference>